<dbReference type="FunFam" id="2.170.130.10:FF:000008">
    <property type="entry name" value="SusC/RagA family TonB-linked outer membrane protein"/>
    <property type="match status" value="1"/>
</dbReference>
<dbReference type="RefSeq" id="WP_301199723.1">
    <property type="nucleotide sequence ID" value="NZ_JAPDPI010000023.1"/>
</dbReference>
<feature type="chain" id="PRO_5042215730" evidence="10">
    <location>
        <begin position="29"/>
        <end position="1072"/>
    </location>
</feature>
<organism evidence="13 14">
    <name type="scientific">Plebeiibacterium marinum</name>
    <dbReference type="NCBI Taxonomy" id="2992111"/>
    <lineage>
        <taxon>Bacteria</taxon>
        <taxon>Pseudomonadati</taxon>
        <taxon>Bacteroidota</taxon>
        <taxon>Bacteroidia</taxon>
        <taxon>Marinilabiliales</taxon>
        <taxon>Marinilabiliaceae</taxon>
        <taxon>Plebeiibacterium</taxon>
    </lineage>
</organism>
<evidence type="ECO:0000256" key="4">
    <source>
        <dbReference type="ARBA" id="ARBA00022692"/>
    </source>
</evidence>
<keyword evidence="7 8" id="KW-0998">Cell outer membrane</keyword>
<evidence type="ECO:0000313" key="13">
    <source>
        <dbReference type="EMBL" id="MCW3806353.1"/>
    </source>
</evidence>
<dbReference type="InterPro" id="IPR008969">
    <property type="entry name" value="CarboxyPept-like_regulatory"/>
</dbReference>
<dbReference type="AlphaFoldDB" id="A0AAE3MEI7"/>
<dbReference type="InterPro" id="IPR023997">
    <property type="entry name" value="TonB-dep_OMP_SusC/RagA_CS"/>
</dbReference>
<evidence type="ECO:0000256" key="6">
    <source>
        <dbReference type="ARBA" id="ARBA00023136"/>
    </source>
</evidence>
<dbReference type="PROSITE" id="PS52016">
    <property type="entry name" value="TONB_DEPENDENT_REC_3"/>
    <property type="match status" value="1"/>
</dbReference>
<keyword evidence="14" id="KW-1185">Reference proteome</keyword>
<dbReference type="InterPro" id="IPR023996">
    <property type="entry name" value="TonB-dep_OMP_SusC/RagA"/>
</dbReference>
<evidence type="ECO:0000256" key="7">
    <source>
        <dbReference type="ARBA" id="ARBA00023237"/>
    </source>
</evidence>
<dbReference type="Proteomes" id="UP001207408">
    <property type="component" value="Unassembled WGS sequence"/>
</dbReference>
<dbReference type="Pfam" id="PF13715">
    <property type="entry name" value="CarbopepD_reg_2"/>
    <property type="match status" value="1"/>
</dbReference>
<dbReference type="EMBL" id="JAPDPI010000023">
    <property type="protein sequence ID" value="MCW3806353.1"/>
    <property type="molecule type" value="Genomic_DNA"/>
</dbReference>
<keyword evidence="6 8" id="KW-0472">Membrane</keyword>
<evidence type="ECO:0000256" key="3">
    <source>
        <dbReference type="ARBA" id="ARBA00022452"/>
    </source>
</evidence>
<keyword evidence="4 8" id="KW-0812">Transmembrane</keyword>
<dbReference type="InterPro" id="IPR039426">
    <property type="entry name" value="TonB-dep_rcpt-like"/>
</dbReference>
<sequence length="1072" mass="119072">MNENRLRSSKLFMLATLMLLLCSMSGLAQQLKGKVTDSANEPLPGVTIMLKGTTTGTITDIDGNYSLDVSNSQNDVIIASFIGMESQEIKIAGRSTINIVMLDSHTQLDEVVAVGYGTVKKRDITGSVASVKGDDLQAIPVSSAAEAITGRMAGVQVTATDGAPDAEIKIRVRGGGSITQDNSPLLIVDGFPVESISDIPASDIESMDVLKDASSTAIYGARGANGVIIITTKSGKEGKVSVSYNAYYGAKKIAKTLDVLDPEDYVKWQYENTLLSKGEDNMTSYTDYFGEFQDIDLYQGMKGNNWQKQVYGRTGEVFSNDLSITGGTEKMNYAFGFAHYNEKAIMLGSDFKRNNFSLKMKYTPNDKIEFNYSIRYSDTDINGSGANEQNETSSADARLRHSVIYTPIPLNGLESDIDEEVASSELVDPLVAVADNDREQNRRNLNAGASFAWEIIDNLKFKTEVGLDNYYYNDARFYGLSTYYSREQAGEYTGQPAVRLIDRKTQQIRNTNTLNYDFKGLISNGDHSLSALLGQEIIHSERVTNTSTIQGFPTLFTSNQAFKLTSQGQNASVDNFYNPDTRLLSFFGRVNYNFQSKYIFSATFRADGSSKFAKGNQWGYFPSAAVAWRISGENFMESTSGWLDDLKLRLSYGSAGNNNIPSNQIVQSFESKTLEGRVNEISNYWSPSSNLANPDLKWETTYTRNLGLDYALLGTRLTGTIEAYYNTTKDLLIEFPVSGIGYNSQYRNMGETENKGIEFAVNWIAVDKKNFGLNFGFNIGFNRNKINSLGIMEDFGANSNWASTEINDDFWIYKGGSVGEMQGYVSDGRYEVSDFDRYDEASETWILKEGVANNSSIIGEIRPGSMKLKDLTGDDEVTLEDRTIIGDANPLHTGGFNIGARAYGFDLSAIFSYSYGNEIYNANKIQYTSTSKYQYRNMIDMMAEGKRWNNIDWSTGEVVNDPQTLAAMNANTTMWSPYMSRYAFTDWAVEDGSFLRLNTLTLGYTMPKSIVSKIGVNRLRFYATCNNVFILTNYSGFDPEVSTRRKTALTPGVDYSAYPKSRQLIFGLNLNF</sequence>
<dbReference type="Gene3D" id="2.40.170.20">
    <property type="entry name" value="TonB-dependent receptor, beta-barrel domain"/>
    <property type="match status" value="1"/>
</dbReference>
<dbReference type="GO" id="GO:0009279">
    <property type="term" value="C:cell outer membrane"/>
    <property type="evidence" value="ECO:0007669"/>
    <property type="project" value="UniProtKB-SubCell"/>
</dbReference>
<comment type="subcellular location">
    <subcellularLocation>
        <location evidence="1 8">Cell outer membrane</location>
        <topology evidence="1 8">Multi-pass membrane protein</topology>
    </subcellularLocation>
</comment>
<dbReference type="NCBIfam" id="TIGR04057">
    <property type="entry name" value="SusC_RagA_signa"/>
    <property type="match status" value="1"/>
</dbReference>
<reference evidence="13" key="1">
    <citation type="submission" date="2022-10" db="EMBL/GenBank/DDBJ databases">
        <authorList>
            <person name="Yu W.X."/>
        </authorList>
    </citation>
    <scope>NUCLEOTIDE SEQUENCE</scope>
    <source>
        <strain evidence="13">D04</strain>
    </source>
</reference>
<keyword evidence="13" id="KW-0675">Receptor</keyword>
<evidence type="ECO:0000256" key="1">
    <source>
        <dbReference type="ARBA" id="ARBA00004571"/>
    </source>
</evidence>
<comment type="caution">
    <text evidence="13">The sequence shown here is derived from an EMBL/GenBank/DDBJ whole genome shotgun (WGS) entry which is preliminary data.</text>
</comment>
<dbReference type="Gene3D" id="2.170.130.10">
    <property type="entry name" value="TonB-dependent receptor, plug domain"/>
    <property type="match status" value="1"/>
</dbReference>
<accession>A0AAE3MEI7</accession>
<evidence type="ECO:0000256" key="2">
    <source>
        <dbReference type="ARBA" id="ARBA00022448"/>
    </source>
</evidence>
<gene>
    <name evidence="13" type="ORF">OM074_12030</name>
</gene>
<dbReference type="InterPro" id="IPR036942">
    <property type="entry name" value="Beta-barrel_TonB_sf"/>
</dbReference>
<feature type="signal peptide" evidence="10">
    <location>
        <begin position="1"/>
        <end position="28"/>
    </location>
</feature>
<protein>
    <submittedName>
        <fullName evidence="13">TonB-dependent receptor</fullName>
    </submittedName>
</protein>
<dbReference type="SUPFAM" id="SSF56935">
    <property type="entry name" value="Porins"/>
    <property type="match status" value="1"/>
</dbReference>
<keyword evidence="2 8" id="KW-0813">Transport</keyword>
<name>A0AAE3MEI7_9BACT</name>
<dbReference type="Pfam" id="PF07715">
    <property type="entry name" value="Plug"/>
    <property type="match status" value="1"/>
</dbReference>
<keyword evidence="3 8" id="KW-1134">Transmembrane beta strand</keyword>
<dbReference type="InterPro" id="IPR000531">
    <property type="entry name" value="Beta-barrel_TonB"/>
</dbReference>
<evidence type="ECO:0000256" key="8">
    <source>
        <dbReference type="PROSITE-ProRule" id="PRU01360"/>
    </source>
</evidence>
<feature type="domain" description="TonB-dependent receptor plug" evidence="12">
    <location>
        <begin position="120"/>
        <end position="227"/>
    </location>
</feature>
<dbReference type="Pfam" id="PF00593">
    <property type="entry name" value="TonB_dep_Rec_b-barrel"/>
    <property type="match status" value="1"/>
</dbReference>
<keyword evidence="5 9" id="KW-0798">TonB box</keyword>
<feature type="domain" description="TonB-dependent receptor-like beta-barrel" evidence="11">
    <location>
        <begin position="435"/>
        <end position="787"/>
    </location>
</feature>
<comment type="similarity">
    <text evidence="8 9">Belongs to the TonB-dependent receptor family.</text>
</comment>
<dbReference type="InterPro" id="IPR012910">
    <property type="entry name" value="Plug_dom"/>
</dbReference>
<dbReference type="Gene3D" id="2.60.40.1120">
    <property type="entry name" value="Carboxypeptidase-like, regulatory domain"/>
    <property type="match status" value="1"/>
</dbReference>
<evidence type="ECO:0000256" key="9">
    <source>
        <dbReference type="RuleBase" id="RU003357"/>
    </source>
</evidence>
<proteinExistence type="inferred from homology"/>
<evidence type="ECO:0000259" key="12">
    <source>
        <dbReference type="Pfam" id="PF07715"/>
    </source>
</evidence>
<dbReference type="NCBIfam" id="TIGR04056">
    <property type="entry name" value="OMP_RagA_SusC"/>
    <property type="match status" value="1"/>
</dbReference>
<keyword evidence="10" id="KW-0732">Signal</keyword>
<dbReference type="SUPFAM" id="SSF49464">
    <property type="entry name" value="Carboxypeptidase regulatory domain-like"/>
    <property type="match status" value="1"/>
</dbReference>
<evidence type="ECO:0000313" key="14">
    <source>
        <dbReference type="Proteomes" id="UP001207408"/>
    </source>
</evidence>
<evidence type="ECO:0000256" key="10">
    <source>
        <dbReference type="SAM" id="SignalP"/>
    </source>
</evidence>
<evidence type="ECO:0000256" key="5">
    <source>
        <dbReference type="ARBA" id="ARBA00023077"/>
    </source>
</evidence>
<dbReference type="FunFam" id="2.60.40.1120:FF:000003">
    <property type="entry name" value="Outer membrane protein Omp121"/>
    <property type="match status" value="1"/>
</dbReference>
<dbReference type="InterPro" id="IPR037066">
    <property type="entry name" value="Plug_dom_sf"/>
</dbReference>
<evidence type="ECO:0000259" key="11">
    <source>
        <dbReference type="Pfam" id="PF00593"/>
    </source>
</evidence>